<dbReference type="GeneTree" id="ENSGT01000000220128"/>
<organism evidence="2">
    <name type="scientific">Xenopus tropicalis</name>
    <name type="common">Western clawed frog</name>
    <name type="synonym">Silurana tropicalis</name>
    <dbReference type="NCBI Taxonomy" id="8364"/>
    <lineage>
        <taxon>Eukaryota</taxon>
        <taxon>Metazoa</taxon>
        <taxon>Chordata</taxon>
        <taxon>Craniata</taxon>
        <taxon>Vertebrata</taxon>
        <taxon>Euteleostomi</taxon>
        <taxon>Amphibia</taxon>
        <taxon>Batrachia</taxon>
        <taxon>Anura</taxon>
        <taxon>Pipoidea</taxon>
        <taxon>Pipidae</taxon>
        <taxon>Xenopodinae</taxon>
        <taxon>Xenopus</taxon>
        <taxon>Silurana</taxon>
    </lineage>
</organism>
<keyword evidence="1" id="KW-0732">Signal</keyword>
<protein>
    <submittedName>
        <fullName evidence="2">Uncharacterized protein</fullName>
    </submittedName>
</protein>
<sequence length="185" mass="20928">MAESQTHQSPIILPVVLLLLPVLVLCSPECQWLDNKGEFLVHKILTVLGRMEPTEEIPYDCFLPLPPIGFTHNMSLGAAAAIVDKITSENIRLYSKKCHQLGHTQKDCSELLHLLHQLSQWVAPCLTDTGEYKEVTEQVTKQFRQTARNPGNAACARHNIWAATTHYYQQVARLTSLMVKQRLMN</sequence>
<feature type="chain" id="PRO_5030596059" evidence="1">
    <location>
        <begin position="27"/>
        <end position="185"/>
    </location>
</feature>
<dbReference type="Ensembl" id="ENSXETT00000116841">
    <property type="protein sequence ID" value="ENSXETP00000107140"/>
    <property type="gene ID" value="ENSXETG00000042146"/>
</dbReference>
<evidence type="ECO:0000313" key="2">
    <source>
        <dbReference type="Ensembl" id="ENSXETP00000107140"/>
    </source>
</evidence>
<reference evidence="2" key="2">
    <citation type="submission" date="2021-03" db="UniProtKB">
        <authorList>
            <consortium name="Ensembl"/>
        </authorList>
    </citation>
    <scope>IDENTIFICATION</scope>
</reference>
<accession>A0A803JGX2</accession>
<reference evidence="2" key="1">
    <citation type="journal article" date="2010" name="Science">
        <title>The genome of the Western clawed frog Xenopus tropicalis.</title>
        <authorList>
            <person name="Hellsten U."/>
            <person name="Harland R.M."/>
            <person name="Gilchrist M.J."/>
            <person name="Hendrix D."/>
            <person name="Jurka J."/>
            <person name="Kapitonov V."/>
            <person name="Ovcharenko I."/>
            <person name="Putnam N.H."/>
            <person name="Shu S."/>
            <person name="Taher L."/>
            <person name="Blitz I.L."/>
            <person name="Blumberg B."/>
            <person name="Dichmann D.S."/>
            <person name="Dubchak I."/>
            <person name="Amaya E."/>
            <person name="Detter J.C."/>
            <person name="Fletcher R."/>
            <person name="Gerhard D.S."/>
            <person name="Goodstein D."/>
            <person name="Graves T."/>
            <person name="Grigoriev I.V."/>
            <person name="Grimwood J."/>
            <person name="Kawashima T."/>
            <person name="Lindquist E."/>
            <person name="Lucas S.M."/>
            <person name="Mead P.E."/>
            <person name="Mitros T."/>
            <person name="Ogino H."/>
            <person name="Ohta Y."/>
            <person name="Poliakov A.V."/>
            <person name="Pollet N."/>
            <person name="Robert J."/>
            <person name="Salamov A."/>
            <person name="Sater A.K."/>
            <person name="Schmutz J."/>
            <person name="Terry A."/>
            <person name="Vize P.D."/>
            <person name="Warren W.C."/>
            <person name="Wells D."/>
            <person name="Wills A."/>
            <person name="Wilson R.K."/>
            <person name="Zimmerman L.B."/>
            <person name="Zorn A.M."/>
            <person name="Grainger R."/>
            <person name="Grammer T."/>
            <person name="Khokha M.K."/>
            <person name="Richardson P.M."/>
            <person name="Rokhsar D.S."/>
        </authorList>
    </citation>
    <scope>NUCLEOTIDE SEQUENCE [LARGE SCALE GENOMIC DNA]</scope>
    <source>
        <strain evidence="2">Nigerian</strain>
    </source>
</reference>
<dbReference type="InParanoid" id="A0A803JGX2"/>
<feature type="signal peptide" evidence="1">
    <location>
        <begin position="1"/>
        <end position="26"/>
    </location>
</feature>
<dbReference type="AlphaFoldDB" id="A0A803JGX2"/>
<proteinExistence type="predicted"/>
<evidence type="ECO:0000256" key="1">
    <source>
        <dbReference type="SAM" id="SignalP"/>
    </source>
</evidence>
<name>A0A803JGX2_XENTR</name>